<organism evidence="2 3">
    <name type="scientific">Sphingomonas quercus</name>
    <dbReference type="NCBI Taxonomy" id="2842451"/>
    <lineage>
        <taxon>Bacteria</taxon>
        <taxon>Pseudomonadati</taxon>
        <taxon>Pseudomonadota</taxon>
        <taxon>Alphaproteobacteria</taxon>
        <taxon>Sphingomonadales</taxon>
        <taxon>Sphingomonadaceae</taxon>
        <taxon>Sphingomonas</taxon>
    </lineage>
</organism>
<feature type="transmembrane region" description="Helical" evidence="1">
    <location>
        <begin position="106"/>
        <end position="128"/>
    </location>
</feature>
<dbReference type="PANTHER" id="PTHR35814:SF1">
    <property type="entry name" value="GLUTATHIONE S-TRANSFERASE-RELATED"/>
    <property type="match status" value="1"/>
</dbReference>
<keyword evidence="1" id="KW-1133">Transmembrane helix</keyword>
<keyword evidence="3" id="KW-1185">Reference proteome</keyword>
<dbReference type="Pfam" id="PF01124">
    <property type="entry name" value="MAPEG"/>
    <property type="match status" value="1"/>
</dbReference>
<feature type="transmembrane region" description="Helical" evidence="1">
    <location>
        <begin position="75"/>
        <end position="94"/>
    </location>
</feature>
<evidence type="ECO:0000313" key="3">
    <source>
        <dbReference type="Proteomes" id="UP000776276"/>
    </source>
</evidence>
<name>A0ABS6BIJ1_9SPHN</name>
<feature type="transmembrane region" description="Helical" evidence="1">
    <location>
        <begin position="52"/>
        <end position="69"/>
    </location>
</feature>
<feature type="transmembrane region" description="Helical" evidence="1">
    <location>
        <begin position="6"/>
        <end position="24"/>
    </location>
</feature>
<comment type="caution">
    <text evidence="2">The sequence shown here is derived from an EMBL/GenBank/DDBJ whole genome shotgun (WGS) entry which is preliminary data.</text>
</comment>
<proteinExistence type="predicted"/>
<keyword evidence="1" id="KW-0812">Transmembrane</keyword>
<dbReference type="InterPro" id="IPR001129">
    <property type="entry name" value="Membr-assoc_MAPEG"/>
</dbReference>
<protein>
    <submittedName>
        <fullName evidence="2">MAPEG family protein</fullName>
    </submittedName>
</protein>
<sequence length="137" mass="14611">MLPITLTIAAACALINLWLASRVVRLRAAKRVEVGDGGDPVMTRRMRAHANFTEYAPFVLILLGLIEMAKGSQTWLWAASFVFVFGRIAHAFGMDRSAPSVLRAGGILATWLVLLALAGYGLAIAYGAPALTTTLPG</sequence>
<keyword evidence="1" id="KW-0472">Membrane</keyword>
<reference evidence="2 3" key="1">
    <citation type="submission" date="2021-06" db="EMBL/GenBank/DDBJ databases">
        <title>Sphingomonas sp. XMGL2, whole genome shotgun sequencing project.</title>
        <authorList>
            <person name="Zhao G."/>
            <person name="Shen L."/>
        </authorList>
    </citation>
    <scope>NUCLEOTIDE SEQUENCE [LARGE SCALE GENOMIC DNA]</scope>
    <source>
        <strain evidence="2 3">XMGL2</strain>
    </source>
</reference>
<dbReference type="Proteomes" id="UP000776276">
    <property type="component" value="Unassembled WGS sequence"/>
</dbReference>
<gene>
    <name evidence="2" type="ORF">KOF26_09615</name>
</gene>
<dbReference type="EMBL" id="JAHKRT010000004">
    <property type="protein sequence ID" value="MBU3078123.1"/>
    <property type="molecule type" value="Genomic_DNA"/>
</dbReference>
<evidence type="ECO:0000313" key="2">
    <source>
        <dbReference type="EMBL" id="MBU3078123.1"/>
    </source>
</evidence>
<accession>A0ABS6BIJ1</accession>
<dbReference type="PANTHER" id="PTHR35814">
    <property type="match status" value="1"/>
</dbReference>
<evidence type="ECO:0000256" key="1">
    <source>
        <dbReference type="SAM" id="Phobius"/>
    </source>
</evidence>